<protein>
    <submittedName>
        <fullName evidence="2">Uncharacterized protein</fullName>
    </submittedName>
</protein>
<dbReference type="EMBL" id="SKBQ01000143">
    <property type="protein sequence ID" value="TPX17343.1"/>
    <property type="molecule type" value="Genomic_DNA"/>
</dbReference>
<dbReference type="RefSeq" id="XP_030999054.1">
    <property type="nucleotide sequence ID" value="XM_031135012.1"/>
</dbReference>
<keyword evidence="3" id="KW-1185">Reference proteome</keyword>
<dbReference type="Proteomes" id="UP000319257">
    <property type="component" value="Unassembled WGS sequence"/>
</dbReference>
<dbReference type="OrthoDB" id="5385910at2759"/>
<dbReference type="AlphaFoldDB" id="A0A507BCT2"/>
<evidence type="ECO:0000313" key="3">
    <source>
        <dbReference type="Proteomes" id="UP000319257"/>
    </source>
</evidence>
<accession>A0A507BCT2</accession>
<dbReference type="GeneID" id="41979645"/>
<name>A0A507BCT2_9PEZI</name>
<gene>
    <name evidence="2" type="ORF">E0L32_012198</name>
</gene>
<dbReference type="STRING" id="1093900.A0A507BCT2"/>
<sequence>MPPIPIYSQSPISAAAKPTGVTPETAPPADVVDQSRQQPATATRARSAVEGSTYPQARPGQAPYAPVPTGTARATQEPPVRPTPTTRTEDDGGPPAPQPGAVPVPGSGSGHTSYLPPPPKAGEKFVPPTQTAAPQGPGASFLPPQMNIPAPTMPYAQRGTAPATGPAYSQGNPDEALEHPPGYHQNTSAADMPSYARPPASTFSSYESGSTPGGLGNEDDEGVWDTARKFVQTAGKKLSEAESEVWRRINKN</sequence>
<dbReference type="InParanoid" id="A0A507BCT2"/>
<feature type="compositionally biased region" description="Low complexity" evidence="1">
    <location>
        <begin position="1"/>
        <end position="16"/>
    </location>
</feature>
<evidence type="ECO:0000256" key="1">
    <source>
        <dbReference type="SAM" id="MobiDB-lite"/>
    </source>
</evidence>
<feature type="compositionally biased region" description="Polar residues" evidence="1">
    <location>
        <begin position="201"/>
        <end position="210"/>
    </location>
</feature>
<comment type="caution">
    <text evidence="2">The sequence shown here is derived from an EMBL/GenBank/DDBJ whole genome shotgun (WGS) entry which is preliminary data.</text>
</comment>
<evidence type="ECO:0000313" key="2">
    <source>
        <dbReference type="EMBL" id="TPX17343.1"/>
    </source>
</evidence>
<reference evidence="2 3" key="1">
    <citation type="submission" date="2019-06" db="EMBL/GenBank/DDBJ databases">
        <title>Draft genome sequence of the filamentous fungus Phialemoniopsis curvata isolated from diesel fuel.</title>
        <authorList>
            <person name="Varaljay V.A."/>
            <person name="Lyon W.J."/>
            <person name="Crouch A.L."/>
            <person name="Drake C.E."/>
            <person name="Hollomon J.M."/>
            <person name="Nadeau L.J."/>
            <person name="Nunn H.S."/>
            <person name="Stevenson B.S."/>
            <person name="Bojanowski C.L."/>
            <person name="Crookes-Goodson W.J."/>
        </authorList>
    </citation>
    <scope>NUCLEOTIDE SEQUENCE [LARGE SCALE GENOMIC DNA]</scope>
    <source>
        <strain evidence="2 3">D216</strain>
    </source>
</reference>
<proteinExistence type="predicted"/>
<organism evidence="2 3">
    <name type="scientific">Thyridium curvatum</name>
    <dbReference type="NCBI Taxonomy" id="1093900"/>
    <lineage>
        <taxon>Eukaryota</taxon>
        <taxon>Fungi</taxon>
        <taxon>Dikarya</taxon>
        <taxon>Ascomycota</taxon>
        <taxon>Pezizomycotina</taxon>
        <taxon>Sordariomycetes</taxon>
        <taxon>Sordariomycetidae</taxon>
        <taxon>Thyridiales</taxon>
        <taxon>Thyridiaceae</taxon>
        <taxon>Thyridium</taxon>
    </lineage>
</organism>
<feature type="region of interest" description="Disordered" evidence="1">
    <location>
        <begin position="1"/>
        <end position="224"/>
    </location>
</feature>